<dbReference type="GO" id="GO:0019171">
    <property type="term" value="F:(3R)-hydroxyacyl-[acyl-carrier-protein] dehydratase activity"/>
    <property type="evidence" value="ECO:0007669"/>
    <property type="project" value="UniProtKB-EC"/>
</dbReference>
<evidence type="ECO:0000256" key="36">
    <source>
        <dbReference type="ARBA" id="ARBA00048691"/>
    </source>
</evidence>
<evidence type="ECO:0000256" key="7">
    <source>
        <dbReference type="ARBA" id="ARBA00023315"/>
    </source>
</evidence>
<dbReference type="InterPro" id="IPR029058">
    <property type="entry name" value="AB_hydrolase_fold"/>
</dbReference>
<dbReference type="Pfam" id="PF00550">
    <property type="entry name" value="PP-binding"/>
    <property type="match status" value="1"/>
</dbReference>
<dbReference type="InterPro" id="IPR014031">
    <property type="entry name" value="Ketoacyl_synth_C"/>
</dbReference>
<dbReference type="InterPro" id="IPR020843">
    <property type="entry name" value="ER"/>
</dbReference>
<comment type="catalytic activity">
    <reaction evidence="36">
        <text>holo-[ACP] + acetyl-CoA = acetyl-[ACP] + CoA</text>
        <dbReference type="Rhea" id="RHEA:41788"/>
        <dbReference type="Rhea" id="RHEA-COMP:9621"/>
        <dbReference type="Rhea" id="RHEA-COMP:9685"/>
        <dbReference type="ChEBI" id="CHEBI:57287"/>
        <dbReference type="ChEBI" id="CHEBI:57288"/>
        <dbReference type="ChEBI" id="CHEBI:64479"/>
        <dbReference type="ChEBI" id="CHEBI:78446"/>
        <dbReference type="EC" id="2.3.1.38"/>
    </reaction>
    <physiologicalReaction direction="left-to-right" evidence="36">
        <dbReference type="Rhea" id="RHEA:41789"/>
    </physiologicalReaction>
</comment>
<evidence type="ECO:0000256" key="30">
    <source>
        <dbReference type="ARBA" id="ARBA00048281"/>
    </source>
</evidence>
<comment type="catalytic activity">
    <reaction evidence="10">
        <text>(3R)-hydroxyhexanoyl-[ACP] = (2E)-hexenoyl-[ACP] + H2O</text>
        <dbReference type="Rhea" id="RHEA:41828"/>
        <dbReference type="Rhea" id="RHEA-COMP:9630"/>
        <dbReference type="Rhea" id="RHEA-COMP:9631"/>
        <dbReference type="ChEBI" id="CHEBI:15377"/>
        <dbReference type="ChEBI" id="CHEBI:78457"/>
        <dbReference type="ChEBI" id="CHEBI:78458"/>
    </reaction>
    <physiologicalReaction direction="left-to-right" evidence="10">
        <dbReference type="Rhea" id="RHEA:41829"/>
    </physiologicalReaction>
</comment>
<evidence type="ECO:0000259" key="49">
    <source>
        <dbReference type="PROSITE" id="PS50075"/>
    </source>
</evidence>
<comment type="catalytic activity">
    <reaction evidence="24">
        <text>dodecanoyl-[ACP] + malonyl-[ACP] + H(+) = 3-oxotetradecanoyl-[ACP] + holo-[ACP] + CO2</text>
        <dbReference type="Rhea" id="RHEA:41884"/>
        <dbReference type="Rhea" id="RHEA-COMP:9623"/>
        <dbReference type="Rhea" id="RHEA-COMP:9644"/>
        <dbReference type="Rhea" id="RHEA-COMP:9645"/>
        <dbReference type="Rhea" id="RHEA-COMP:9685"/>
        <dbReference type="ChEBI" id="CHEBI:15378"/>
        <dbReference type="ChEBI" id="CHEBI:16526"/>
        <dbReference type="ChEBI" id="CHEBI:64479"/>
        <dbReference type="ChEBI" id="CHEBI:65264"/>
        <dbReference type="ChEBI" id="CHEBI:78449"/>
        <dbReference type="ChEBI" id="CHEBI:78473"/>
    </reaction>
    <physiologicalReaction direction="left-to-right" evidence="24">
        <dbReference type="Rhea" id="RHEA:41885"/>
    </physiologicalReaction>
</comment>
<dbReference type="EMBL" id="MVHE01000114">
    <property type="protein sequence ID" value="ORA09238.1"/>
    <property type="molecule type" value="Genomic_DNA"/>
</dbReference>
<reference evidence="52 53" key="1">
    <citation type="submission" date="2017-02" db="EMBL/GenBank/DDBJ databases">
        <title>The new phylogeny of genus Mycobacterium.</title>
        <authorList>
            <person name="Tortoli E."/>
            <person name="Trovato A."/>
            <person name="Cirillo D.M."/>
        </authorList>
    </citation>
    <scope>NUCLEOTIDE SEQUENCE [LARGE SCALE GENOMIC DNA]</scope>
    <source>
        <strain evidence="52 53">DSM 45057</strain>
    </source>
</reference>
<dbReference type="PANTHER" id="PTHR43775">
    <property type="entry name" value="FATTY ACID SYNTHASE"/>
    <property type="match status" value="1"/>
</dbReference>
<evidence type="ECO:0000256" key="41">
    <source>
        <dbReference type="ARBA" id="ARBA00049171"/>
    </source>
</evidence>
<dbReference type="InterPro" id="IPR013968">
    <property type="entry name" value="PKS_KR"/>
</dbReference>
<dbReference type="SUPFAM" id="SSF53474">
    <property type="entry name" value="alpha/beta-Hydrolases"/>
    <property type="match status" value="1"/>
</dbReference>
<comment type="catalytic activity">
    <reaction evidence="31">
        <text>tetradecanoyl-[ACP] + H2O = tetradecanoate + holo-[ACP] + H(+)</text>
        <dbReference type="Rhea" id="RHEA:30123"/>
        <dbReference type="Rhea" id="RHEA-COMP:9648"/>
        <dbReference type="Rhea" id="RHEA-COMP:9685"/>
        <dbReference type="ChEBI" id="CHEBI:15377"/>
        <dbReference type="ChEBI" id="CHEBI:15378"/>
        <dbReference type="ChEBI" id="CHEBI:30807"/>
        <dbReference type="ChEBI" id="CHEBI:64479"/>
        <dbReference type="ChEBI" id="CHEBI:78477"/>
        <dbReference type="EC" id="3.1.2.14"/>
    </reaction>
    <physiologicalReaction direction="left-to-right" evidence="31">
        <dbReference type="Rhea" id="RHEA:30124"/>
    </physiologicalReaction>
</comment>
<comment type="catalytic activity">
    <reaction evidence="13">
        <text>(3R)-hydroxytetradecanoyl-[ACP] = (2E)-tetradecenoyl-[ACP] + H2O</text>
        <dbReference type="Rhea" id="RHEA:41892"/>
        <dbReference type="Rhea" id="RHEA-COMP:9646"/>
        <dbReference type="Rhea" id="RHEA-COMP:9647"/>
        <dbReference type="ChEBI" id="CHEBI:15377"/>
        <dbReference type="ChEBI" id="CHEBI:78474"/>
        <dbReference type="ChEBI" id="CHEBI:78475"/>
    </reaction>
    <physiologicalReaction direction="left-to-right" evidence="13">
        <dbReference type="Rhea" id="RHEA:41893"/>
    </physiologicalReaction>
</comment>
<dbReference type="SMART" id="SM00826">
    <property type="entry name" value="PKS_DH"/>
    <property type="match status" value="1"/>
</dbReference>
<comment type="catalytic activity">
    <reaction evidence="39">
        <text>(2E)-octadecenoyl-[ACP] + NADPH + H(+) = octadecanoyl-[ACP] + NADP(+)</text>
        <dbReference type="Rhea" id="RHEA:41928"/>
        <dbReference type="Rhea" id="RHEA-COMP:9655"/>
        <dbReference type="Rhea" id="RHEA-COMP:9656"/>
        <dbReference type="ChEBI" id="CHEBI:15378"/>
        <dbReference type="ChEBI" id="CHEBI:57783"/>
        <dbReference type="ChEBI" id="CHEBI:58349"/>
        <dbReference type="ChEBI" id="CHEBI:78489"/>
        <dbReference type="ChEBI" id="CHEBI:78495"/>
    </reaction>
    <physiologicalReaction direction="left-to-right" evidence="39">
        <dbReference type="Rhea" id="RHEA:41929"/>
    </physiologicalReaction>
</comment>
<comment type="catalytic activity">
    <reaction evidence="25">
        <text>(2E)-hexadecenoyl-[ACP] + NADPH + H(+) = hexadecanoyl-[ACP] + NADP(+)</text>
        <dbReference type="Rhea" id="RHEA:41912"/>
        <dbReference type="Rhea" id="RHEA-COMP:9651"/>
        <dbReference type="Rhea" id="RHEA-COMP:9652"/>
        <dbReference type="ChEBI" id="CHEBI:15378"/>
        <dbReference type="ChEBI" id="CHEBI:57783"/>
        <dbReference type="ChEBI" id="CHEBI:58349"/>
        <dbReference type="ChEBI" id="CHEBI:78481"/>
        <dbReference type="ChEBI" id="CHEBI:78483"/>
    </reaction>
    <physiologicalReaction direction="left-to-right" evidence="25">
        <dbReference type="Rhea" id="RHEA:41913"/>
    </physiologicalReaction>
</comment>
<dbReference type="InterPro" id="IPR001227">
    <property type="entry name" value="Ac_transferase_dom_sf"/>
</dbReference>
<dbReference type="Pfam" id="PF16197">
    <property type="entry name" value="KAsynt_C_assoc"/>
    <property type="match status" value="1"/>
</dbReference>
<evidence type="ECO:0000256" key="45">
    <source>
        <dbReference type="ARBA" id="ARBA00049449"/>
    </source>
</evidence>
<comment type="catalytic activity">
    <reaction evidence="9">
        <text>(3R)-hydroxydodecanoyl-[ACP] = (2E)-dodecenoyl-[ACP] + H2O</text>
        <dbReference type="Rhea" id="RHEA:41876"/>
        <dbReference type="Rhea" id="RHEA-COMP:9642"/>
        <dbReference type="Rhea" id="RHEA-COMP:9643"/>
        <dbReference type="ChEBI" id="CHEBI:15377"/>
        <dbReference type="ChEBI" id="CHEBI:78470"/>
        <dbReference type="ChEBI" id="CHEBI:78472"/>
    </reaction>
    <physiologicalReaction direction="left-to-right" evidence="9">
        <dbReference type="Rhea" id="RHEA:41877"/>
    </physiologicalReaction>
</comment>
<dbReference type="InterPro" id="IPR055123">
    <property type="entry name" value="SpnB-like_Rossmann"/>
</dbReference>
<dbReference type="GO" id="GO:0004315">
    <property type="term" value="F:3-oxoacyl-[acyl-carrier-protein] synthase activity"/>
    <property type="evidence" value="ECO:0007669"/>
    <property type="project" value="UniProtKB-EC"/>
</dbReference>
<comment type="catalytic activity">
    <reaction evidence="40">
        <text>decanoyl-[ACP] + malonyl-[ACP] + H(+) = 3-oxododecanoyl-[ACP] + holo-[ACP] + CO2</text>
        <dbReference type="Rhea" id="RHEA:41868"/>
        <dbReference type="Rhea" id="RHEA-COMP:9623"/>
        <dbReference type="Rhea" id="RHEA-COMP:9640"/>
        <dbReference type="Rhea" id="RHEA-COMP:9641"/>
        <dbReference type="Rhea" id="RHEA-COMP:9685"/>
        <dbReference type="ChEBI" id="CHEBI:15378"/>
        <dbReference type="ChEBI" id="CHEBI:16526"/>
        <dbReference type="ChEBI" id="CHEBI:64479"/>
        <dbReference type="ChEBI" id="CHEBI:78449"/>
        <dbReference type="ChEBI" id="CHEBI:78468"/>
        <dbReference type="ChEBI" id="CHEBI:78469"/>
    </reaction>
    <physiologicalReaction direction="left-to-right" evidence="40">
        <dbReference type="Rhea" id="RHEA:41869"/>
    </physiologicalReaction>
</comment>
<dbReference type="SMART" id="SM00829">
    <property type="entry name" value="PKS_ER"/>
    <property type="match status" value="1"/>
</dbReference>
<comment type="catalytic activity">
    <reaction evidence="27">
        <text>3-oxobutanoyl-[ACP] + NADPH + H(+) = (3R)-hydroxybutanoyl-[ACP] + NADP(+)</text>
        <dbReference type="Rhea" id="RHEA:41804"/>
        <dbReference type="Rhea" id="RHEA-COMP:9625"/>
        <dbReference type="Rhea" id="RHEA-COMP:9626"/>
        <dbReference type="ChEBI" id="CHEBI:15378"/>
        <dbReference type="ChEBI" id="CHEBI:57783"/>
        <dbReference type="ChEBI" id="CHEBI:58349"/>
        <dbReference type="ChEBI" id="CHEBI:78450"/>
        <dbReference type="ChEBI" id="CHEBI:78451"/>
    </reaction>
    <physiologicalReaction direction="left-to-right" evidence="27">
        <dbReference type="Rhea" id="RHEA:41805"/>
    </physiologicalReaction>
</comment>
<evidence type="ECO:0000259" key="51">
    <source>
        <dbReference type="PROSITE" id="PS52019"/>
    </source>
</evidence>
<dbReference type="InterPro" id="IPR016039">
    <property type="entry name" value="Thiolase-like"/>
</dbReference>
<evidence type="ECO:0000256" key="48">
    <source>
        <dbReference type="PROSITE-ProRule" id="PRU01363"/>
    </source>
</evidence>
<feature type="region of interest" description="C-terminal hotdog fold" evidence="48">
    <location>
        <begin position="821"/>
        <end position="960"/>
    </location>
</feature>
<evidence type="ECO:0000259" key="50">
    <source>
        <dbReference type="PROSITE" id="PS52004"/>
    </source>
</evidence>
<dbReference type="InterPro" id="IPR009081">
    <property type="entry name" value="PP-bd_ACP"/>
</dbReference>
<dbReference type="SUPFAM" id="SSF53901">
    <property type="entry name" value="Thiolase-like"/>
    <property type="match status" value="1"/>
</dbReference>
<evidence type="ECO:0000256" key="8">
    <source>
        <dbReference type="ARBA" id="ARBA00023332"/>
    </source>
</evidence>
<evidence type="ECO:0000256" key="31">
    <source>
        <dbReference type="ARBA" id="ARBA00048289"/>
    </source>
</evidence>
<evidence type="ECO:0000256" key="18">
    <source>
        <dbReference type="ARBA" id="ARBA00047300"/>
    </source>
</evidence>
<sequence>CKSFAAGADGTGFAEGAGLVLVELLSQARRNGHEVLAVIRGSAVNQDGASNGLSAPNGPAQERVIRAALASAGLAPAEIDVVEAHGTGTVLGDPIEAHAIVATYGQDRPADRPVWLGSVKSNIGHTQAAAGVAGVIKMIQALRHEVLPATLHVDAPSAHVDWSAGAVSLLTTPQPWPPNGRVRRAAVSSFGISGTNAHLIIEQAPPPADATPPGGDGSAGALALAGLALAWPVSANTEAALKAQAARLGSCVAERPGLGAADVGFSLATGRAGLEHRAVVVGVDRGQLLAGLAALAAGQPAPGVVSGRVVEGKTAFVFSGQGAQRAAMGAGLYRCYGVFAEAIDGVCAQLDPLLGRSLKELLFAPVGSVEAGLLDDSTFTQPALFAVEVALYRLVESWGVKADFLIGHSVGELVAAYLAGVFSLADACAVVAARGRLMGALPAGGAMVAVAASEQEVVSSLAGYDGRLCVAGVNAPGSVVVSGDGEAIEGWVGVWAQRGRKTTRLRVSHAFHSARMEPMLEEFGAVFEGVSFGQARLAVVSNLTGRVATSEELGSGRYWVRHAREAVRFSDGVGFLAGVGVTRFLELGPTGPLSAMVAQCLAAHGEDKPALCVAVLRADQPEPEAVMGFLAQAQVAGVGVDWAAVMAPWHPQRVELPTYAFQRQRYWLSGGPVGDVASVGLDGAGHALLGAVVAAPDSGGVVLTGLLSVTAQPWLADHEVGGVVLFPGTGFVELVIRAGDEVGCAVIEELVLGAPLVVPDQGQVRVQVVVGGVGESGGRPVSVYSRGGEADSGWACHAEGMLGAGQVGPSADLSVWPPVDAHSVDISDAYARLAERGYEYGPAFRGLRSMWRRGQEVFAEVGVPEDAGVDLAGFELHPALFDAALHAMPLAADTTQTQLPFSWHVVSLHAKGASWVRARIAPADADADGGFSVELADTMGKPVLSVGSLTTRPVSAEQLHATVIAAAGGADQGLLEVVWSPITPTAALVDQAVGHPVVVSWAQFCAEADGKADGDVVVWECGAPGEDVAGSVHAATHAALERLQSWLARDRAGVLVVLTRGAVGLAGEAVTDLAGAAVWGLVRSAQTEQPGRIVLVDTATDPGSGVEVGVLVGLGEPQLLVRSGGVYVARLAPVPPVLRLPAGESTWRLAVGGKDTFEDVVVQPCPQVHAPLGAGQVRVVVRAAGITSRDVLAVSGMHRGQAPVLGDEGAGVIVDVGEDVTGVAVGDAVLGLMEGVGPLAVVDQRLVFKVPSGWSFVQAAGVPVAFLTAWYGLVDLADLSAGESVLVHAATGGVGMAAVQLARLRGAEIFVTASRDQWDALRAMGFDQDHIADSHTLGFEQKFLAVTGGRGVDVVLNALAGEFLDGSLRLLADGGRLIELGTTDIRDPQTVAKTHPGVWYRAFDLAEAGPERIAAILIELGRLFEARTLHPLPAKAWDVRGAAAAYRYASQACHVGKVVLTMPRVLADTLAAGTVLVTGGTGMAGAVFARHMVAAYGVRHLLLVSRRGMAAEGADELVAELTRAGAQVEVIACDVADRVAVAGLLDGLAERCPPLTGVIHAAGTLDDAPIGSLTPDRVDAVLRAKVNAAWNLHELTRDMGLSMFALCSSIAGVVGAAGQGNYAAANAFLDGLATHRHALGLPGVSLAWGLWEQSSAMTRHLTDRDRARMSRGGVAAMTAQQAVEMFDTALMLDHPAVVAARLDQAALANRAQNAELVPLFDGLIRRPLRRQVKGAGSGAGLVGVRLAELDDTEQLRVVRELILQCTADVLGYERDDRANLTFENSGLDSLNSMEIRNLLNSATGLKLSPTVVFDYKTPELLAHHIVDKLIEHRENIATTVPRSSESSTEESRSVLIQGSLEALFKNAVDAGKMSEGMHLLRAASRLRPVFGPECDTSILPTAARLTDGPGLPHLVFICTSVFTSGVYVYARIASAFESVRPVSAVPLCGFSASEPLPNSPEAAVESLARVVVELVGDEPFVLAGYSSGGNFAYALGDYFEHKTNVRVAGVALLDTYSIEDSELLLSTSSDLFYAMYERTREWGLYNATRLTAMAGWSEVIPKLYKGPLEADVLFVQCTRPYLKVRSESGSLEYAIATPWTPLQTVRTVPEHHESVVFEGAELVAHILEEWIASLEISR</sequence>
<evidence type="ECO:0000256" key="32">
    <source>
        <dbReference type="ARBA" id="ARBA00048420"/>
    </source>
</evidence>
<comment type="catalytic activity">
    <reaction evidence="38">
        <text>3-oxotetradecanoyl-[ACP] + NADPH + H(+) = (3R)-hydroxytetradecanoyl-[ACP] + NADP(+)</text>
        <dbReference type="Rhea" id="RHEA:41888"/>
        <dbReference type="Rhea" id="RHEA-COMP:9645"/>
        <dbReference type="Rhea" id="RHEA-COMP:9646"/>
        <dbReference type="ChEBI" id="CHEBI:15378"/>
        <dbReference type="ChEBI" id="CHEBI:57783"/>
        <dbReference type="ChEBI" id="CHEBI:58349"/>
        <dbReference type="ChEBI" id="CHEBI:78473"/>
        <dbReference type="ChEBI" id="CHEBI:78474"/>
    </reaction>
    <physiologicalReaction direction="left-to-right" evidence="38">
        <dbReference type="Rhea" id="RHEA:41889"/>
    </physiologicalReaction>
</comment>
<dbReference type="GO" id="GO:0006633">
    <property type="term" value="P:fatty acid biosynthetic process"/>
    <property type="evidence" value="ECO:0007669"/>
    <property type="project" value="TreeGrafter"/>
</dbReference>
<evidence type="ECO:0000256" key="17">
    <source>
        <dbReference type="ARBA" id="ARBA00023442"/>
    </source>
</evidence>
<comment type="catalytic activity">
    <reaction evidence="15">
        <text>(3R)-hydroxyhexadecanoyl-[ACP] = (2E)-hexadecenoyl-[ACP] + H2O</text>
        <dbReference type="Rhea" id="RHEA:41908"/>
        <dbReference type="Rhea" id="RHEA-COMP:9650"/>
        <dbReference type="Rhea" id="RHEA-COMP:9651"/>
        <dbReference type="ChEBI" id="CHEBI:15377"/>
        <dbReference type="ChEBI" id="CHEBI:78480"/>
        <dbReference type="ChEBI" id="CHEBI:78481"/>
    </reaction>
    <physiologicalReaction direction="left-to-right" evidence="15">
        <dbReference type="Rhea" id="RHEA:41909"/>
    </physiologicalReaction>
</comment>
<comment type="catalytic activity">
    <reaction evidence="14">
        <text>(3R)-hydroxyoctadecanoyl-[ACP] = (2E)-octadecenoyl-[ACP] + H2O</text>
        <dbReference type="Rhea" id="RHEA:41924"/>
        <dbReference type="Rhea" id="RHEA-COMP:9654"/>
        <dbReference type="Rhea" id="RHEA-COMP:9655"/>
        <dbReference type="ChEBI" id="CHEBI:15377"/>
        <dbReference type="ChEBI" id="CHEBI:78488"/>
        <dbReference type="ChEBI" id="CHEBI:78489"/>
    </reaction>
    <physiologicalReaction direction="left-to-right" evidence="14">
        <dbReference type="Rhea" id="RHEA:41925"/>
    </physiologicalReaction>
</comment>
<evidence type="ECO:0000256" key="29">
    <source>
        <dbReference type="ARBA" id="ARBA00048051"/>
    </source>
</evidence>
<dbReference type="Gene3D" id="3.40.47.10">
    <property type="match status" value="1"/>
</dbReference>
<proteinExistence type="predicted"/>
<evidence type="ECO:0000256" key="23">
    <source>
        <dbReference type="ARBA" id="ARBA00047500"/>
    </source>
</evidence>
<evidence type="ECO:0000313" key="52">
    <source>
        <dbReference type="EMBL" id="ORA09238.1"/>
    </source>
</evidence>
<feature type="domain" description="PKS/mFAS DH" evidence="51">
    <location>
        <begin position="686"/>
        <end position="960"/>
    </location>
</feature>
<evidence type="ECO:0000256" key="43">
    <source>
        <dbReference type="ARBA" id="ARBA00049414"/>
    </source>
</evidence>
<feature type="active site" description="Proton acceptor; for dehydratase activity" evidence="48">
    <location>
        <position position="718"/>
    </location>
</feature>
<dbReference type="Pfam" id="PF14765">
    <property type="entry name" value="PS-DH"/>
    <property type="match status" value="1"/>
</dbReference>
<evidence type="ECO:0000256" key="4">
    <source>
        <dbReference type="ARBA" id="ARBA00022679"/>
    </source>
</evidence>
<name>A0A1W9Z8H5_MYCAN</name>
<dbReference type="Gene3D" id="3.90.180.10">
    <property type="entry name" value="Medium-chain alcohol dehydrogenases, catalytic domain"/>
    <property type="match status" value="1"/>
</dbReference>
<evidence type="ECO:0000256" key="5">
    <source>
        <dbReference type="ARBA" id="ARBA00022799"/>
    </source>
</evidence>
<dbReference type="InterPro" id="IPR042104">
    <property type="entry name" value="PKS_dehydratase_sf"/>
</dbReference>
<dbReference type="SMART" id="SM00825">
    <property type="entry name" value="PKS_KS"/>
    <property type="match status" value="1"/>
</dbReference>
<evidence type="ECO:0000256" key="12">
    <source>
        <dbReference type="ARBA" id="ARBA00023394"/>
    </source>
</evidence>
<evidence type="ECO:0000256" key="44">
    <source>
        <dbReference type="ARBA" id="ARBA00049422"/>
    </source>
</evidence>
<evidence type="ECO:0000256" key="47">
    <source>
        <dbReference type="ARBA" id="ARBA00049533"/>
    </source>
</evidence>
<dbReference type="InterPro" id="IPR016036">
    <property type="entry name" value="Malonyl_transacylase_ACP-bd"/>
</dbReference>
<comment type="catalytic activity">
    <reaction evidence="42">
        <text>3-oxododecanoyl-[ACP] + NADPH + H(+) = (3R)-hydroxydodecanoyl-[ACP] + NADP(+)</text>
        <dbReference type="Rhea" id="RHEA:41872"/>
        <dbReference type="Rhea" id="RHEA-COMP:9641"/>
        <dbReference type="Rhea" id="RHEA-COMP:9642"/>
        <dbReference type="ChEBI" id="CHEBI:15378"/>
        <dbReference type="ChEBI" id="CHEBI:57783"/>
        <dbReference type="ChEBI" id="CHEBI:58349"/>
        <dbReference type="ChEBI" id="CHEBI:78469"/>
        <dbReference type="ChEBI" id="CHEBI:78470"/>
    </reaction>
    <physiologicalReaction direction="left-to-right" evidence="42">
        <dbReference type="Rhea" id="RHEA:41873"/>
    </physiologicalReaction>
</comment>
<comment type="catalytic activity">
    <reaction evidence="46">
        <text>(2E)-decenoyl-[ACP] + NADPH + H(+) = decanoyl-[ACP] + NADP(+)</text>
        <dbReference type="Rhea" id="RHEA:41864"/>
        <dbReference type="Rhea" id="RHEA-COMP:9639"/>
        <dbReference type="Rhea" id="RHEA-COMP:9640"/>
        <dbReference type="ChEBI" id="CHEBI:15378"/>
        <dbReference type="ChEBI" id="CHEBI:57783"/>
        <dbReference type="ChEBI" id="CHEBI:58349"/>
        <dbReference type="ChEBI" id="CHEBI:78467"/>
        <dbReference type="ChEBI" id="CHEBI:78468"/>
    </reaction>
    <physiologicalReaction direction="left-to-right" evidence="46">
        <dbReference type="Rhea" id="RHEA:41865"/>
    </physiologicalReaction>
</comment>
<accession>A0A1W9Z8H5</accession>
<evidence type="ECO:0000256" key="26">
    <source>
        <dbReference type="ARBA" id="ARBA00047897"/>
    </source>
</evidence>
<evidence type="ECO:0000256" key="3">
    <source>
        <dbReference type="ARBA" id="ARBA00022553"/>
    </source>
</evidence>
<evidence type="ECO:0000256" key="19">
    <source>
        <dbReference type="ARBA" id="ARBA00047394"/>
    </source>
</evidence>
<protein>
    <submittedName>
        <fullName evidence="52">Uncharacterized protein</fullName>
    </submittedName>
</protein>
<keyword evidence="7" id="KW-0012">Acyltransferase</keyword>
<evidence type="ECO:0000256" key="25">
    <source>
        <dbReference type="ARBA" id="ARBA00047810"/>
    </source>
</evidence>
<dbReference type="InterPro" id="IPR020802">
    <property type="entry name" value="TesA-like"/>
</dbReference>
<dbReference type="SUPFAM" id="SSF51735">
    <property type="entry name" value="NAD(P)-binding Rossmann-fold domains"/>
    <property type="match status" value="3"/>
</dbReference>
<dbReference type="GO" id="GO:0004313">
    <property type="term" value="F:[acyl-carrier-protein] S-acetyltransferase activity"/>
    <property type="evidence" value="ECO:0007669"/>
    <property type="project" value="UniProtKB-EC"/>
</dbReference>
<keyword evidence="6" id="KW-0663">Pyridoxal phosphate</keyword>
<dbReference type="Gene3D" id="3.40.50.1820">
    <property type="entry name" value="alpha/beta hydrolase"/>
    <property type="match status" value="1"/>
</dbReference>
<evidence type="ECO:0000256" key="15">
    <source>
        <dbReference type="ARBA" id="ARBA00023401"/>
    </source>
</evidence>
<dbReference type="FunFam" id="3.40.50.720:FF:000209">
    <property type="entry name" value="Polyketide synthase Pks12"/>
    <property type="match status" value="1"/>
</dbReference>
<dbReference type="Gene3D" id="1.10.1200.10">
    <property type="entry name" value="ACP-like"/>
    <property type="match status" value="1"/>
</dbReference>
<dbReference type="InterPro" id="IPR020841">
    <property type="entry name" value="PKS_Beta-ketoAc_synthase_dom"/>
</dbReference>
<dbReference type="InterPro" id="IPR014043">
    <property type="entry name" value="Acyl_transferase_dom"/>
</dbReference>
<comment type="catalytic activity">
    <reaction evidence="28">
        <text>acetyl-[ACP] + malonyl-[ACP] + H(+) = 3-oxobutanoyl-[ACP] + holo-[ACP] + CO2</text>
        <dbReference type="Rhea" id="RHEA:41800"/>
        <dbReference type="Rhea" id="RHEA-COMP:9621"/>
        <dbReference type="Rhea" id="RHEA-COMP:9623"/>
        <dbReference type="Rhea" id="RHEA-COMP:9625"/>
        <dbReference type="Rhea" id="RHEA-COMP:9685"/>
        <dbReference type="ChEBI" id="CHEBI:15378"/>
        <dbReference type="ChEBI" id="CHEBI:16526"/>
        <dbReference type="ChEBI" id="CHEBI:64479"/>
        <dbReference type="ChEBI" id="CHEBI:78446"/>
        <dbReference type="ChEBI" id="CHEBI:78449"/>
        <dbReference type="ChEBI" id="CHEBI:78450"/>
    </reaction>
    <physiologicalReaction direction="left-to-right" evidence="28">
        <dbReference type="Rhea" id="RHEA:41801"/>
    </physiologicalReaction>
</comment>
<evidence type="ECO:0000256" key="28">
    <source>
        <dbReference type="ARBA" id="ARBA00047961"/>
    </source>
</evidence>
<comment type="catalytic activity">
    <reaction evidence="19">
        <text>hexanoyl-[ACP] + malonyl-[ACP] + H(+) = 3-oxooctanoyl-[ACP] + holo-[ACP] + CO2</text>
        <dbReference type="Rhea" id="RHEA:41836"/>
        <dbReference type="Rhea" id="RHEA-COMP:9623"/>
        <dbReference type="Rhea" id="RHEA-COMP:9632"/>
        <dbReference type="Rhea" id="RHEA-COMP:9633"/>
        <dbReference type="Rhea" id="RHEA-COMP:9685"/>
        <dbReference type="ChEBI" id="CHEBI:15378"/>
        <dbReference type="ChEBI" id="CHEBI:16526"/>
        <dbReference type="ChEBI" id="CHEBI:64479"/>
        <dbReference type="ChEBI" id="CHEBI:78449"/>
        <dbReference type="ChEBI" id="CHEBI:78459"/>
        <dbReference type="ChEBI" id="CHEBI:78460"/>
    </reaction>
    <physiologicalReaction direction="left-to-right" evidence="19">
        <dbReference type="Rhea" id="RHEA:41837"/>
    </physiologicalReaction>
</comment>
<dbReference type="InterPro" id="IPR049900">
    <property type="entry name" value="PKS_mFAS_DH"/>
</dbReference>
<feature type="non-terminal residue" evidence="52">
    <location>
        <position position="1"/>
    </location>
</feature>
<evidence type="ECO:0000256" key="1">
    <source>
        <dbReference type="ARBA" id="ARBA00005189"/>
    </source>
</evidence>
<feature type="active site" description="Proton donor; for dehydratase activity" evidence="48">
    <location>
        <position position="882"/>
    </location>
</feature>
<dbReference type="FunFam" id="3.90.180.10:FF:000032">
    <property type="entry name" value="Probable polyketide synthase pks1"/>
    <property type="match status" value="1"/>
</dbReference>
<dbReference type="InterPro" id="IPR036291">
    <property type="entry name" value="NAD(P)-bd_dom_sf"/>
</dbReference>
<evidence type="ECO:0000256" key="34">
    <source>
        <dbReference type="ARBA" id="ARBA00048571"/>
    </source>
</evidence>
<evidence type="ECO:0000256" key="24">
    <source>
        <dbReference type="ARBA" id="ARBA00047578"/>
    </source>
</evidence>
<evidence type="ECO:0000256" key="14">
    <source>
        <dbReference type="ARBA" id="ARBA00023399"/>
    </source>
</evidence>
<dbReference type="GO" id="GO:0004312">
    <property type="term" value="F:fatty acid synthase activity"/>
    <property type="evidence" value="ECO:0007669"/>
    <property type="project" value="TreeGrafter"/>
</dbReference>
<evidence type="ECO:0000256" key="22">
    <source>
        <dbReference type="ARBA" id="ARBA00047451"/>
    </source>
</evidence>
<comment type="pathway">
    <text evidence="1">Lipid metabolism.</text>
</comment>
<dbReference type="SMART" id="SM00823">
    <property type="entry name" value="PKS_PP"/>
    <property type="match status" value="1"/>
</dbReference>
<evidence type="ECO:0000256" key="40">
    <source>
        <dbReference type="ARBA" id="ARBA00049109"/>
    </source>
</evidence>
<comment type="catalytic activity">
    <reaction evidence="30">
        <text>(2E)-dodecenoyl-[ACP] + NADPH + H(+) = dodecanoyl-[ACP] + NADP(+)</text>
        <dbReference type="Rhea" id="RHEA:41880"/>
        <dbReference type="Rhea" id="RHEA-COMP:9643"/>
        <dbReference type="Rhea" id="RHEA-COMP:9644"/>
        <dbReference type="ChEBI" id="CHEBI:15378"/>
        <dbReference type="ChEBI" id="CHEBI:57783"/>
        <dbReference type="ChEBI" id="CHEBI:58349"/>
        <dbReference type="ChEBI" id="CHEBI:65264"/>
        <dbReference type="ChEBI" id="CHEBI:78472"/>
    </reaction>
    <physiologicalReaction direction="left-to-right" evidence="30">
        <dbReference type="Rhea" id="RHEA:41881"/>
    </physiologicalReaction>
</comment>
<dbReference type="CDD" id="cd00833">
    <property type="entry name" value="PKS"/>
    <property type="match status" value="1"/>
</dbReference>
<comment type="catalytic activity">
    <reaction evidence="35">
        <text>a 2,3-saturated acyl-[ACP] + NADP(+) = a (2E)-enoyl-[ACP] + NADPH + H(+)</text>
        <dbReference type="Rhea" id="RHEA:22564"/>
        <dbReference type="Rhea" id="RHEA-COMP:9925"/>
        <dbReference type="Rhea" id="RHEA-COMP:9926"/>
        <dbReference type="ChEBI" id="CHEBI:15378"/>
        <dbReference type="ChEBI" id="CHEBI:57783"/>
        <dbReference type="ChEBI" id="CHEBI:58349"/>
        <dbReference type="ChEBI" id="CHEBI:78784"/>
        <dbReference type="ChEBI" id="CHEBI:78785"/>
        <dbReference type="EC" id="1.3.1.39"/>
    </reaction>
    <physiologicalReaction direction="right-to-left" evidence="35">
        <dbReference type="Rhea" id="RHEA:22566"/>
    </physiologicalReaction>
</comment>
<dbReference type="GO" id="GO:0016297">
    <property type="term" value="F:fatty acyl-[ACP] hydrolase activity"/>
    <property type="evidence" value="ECO:0007669"/>
    <property type="project" value="UniProtKB-EC"/>
</dbReference>
<dbReference type="InterPro" id="IPR016035">
    <property type="entry name" value="Acyl_Trfase/lysoPLipase"/>
</dbReference>
<comment type="catalytic activity">
    <reaction evidence="34">
        <text>3-oxohexanoyl-[ACP] + NADPH + H(+) = (3R)-hydroxyhexanoyl-[ACP] + NADP(+)</text>
        <dbReference type="Rhea" id="RHEA:41824"/>
        <dbReference type="Rhea" id="RHEA-COMP:9629"/>
        <dbReference type="Rhea" id="RHEA-COMP:9630"/>
        <dbReference type="ChEBI" id="CHEBI:15378"/>
        <dbReference type="ChEBI" id="CHEBI:57783"/>
        <dbReference type="ChEBI" id="CHEBI:58349"/>
        <dbReference type="ChEBI" id="CHEBI:78456"/>
        <dbReference type="ChEBI" id="CHEBI:78457"/>
    </reaction>
    <physiologicalReaction direction="left-to-right" evidence="34">
        <dbReference type="Rhea" id="RHEA:41825"/>
    </physiologicalReaction>
</comment>
<keyword evidence="3" id="KW-0597">Phosphoprotein</keyword>
<evidence type="ECO:0000256" key="10">
    <source>
        <dbReference type="ARBA" id="ARBA00023373"/>
    </source>
</evidence>
<dbReference type="PROSITE" id="PS52004">
    <property type="entry name" value="KS3_2"/>
    <property type="match status" value="1"/>
</dbReference>
<dbReference type="Pfam" id="PF08240">
    <property type="entry name" value="ADH_N"/>
    <property type="match status" value="1"/>
</dbReference>
<dbReference type="Pfam" id="PF08659">
    <property type="entry name" value="KR"/>
    <property type="match status" value="1"/>
</dbReference>
<feature type="domain" description="Ketosynthase family 3 (KS3)" evidence="50">
    <location>
        <begin position="1"/>
        <end position="203"/>
    </location>
</feature>
<dbReference type="SMART" id="SM00827">
    <property type="entry name" value="PKS_AT"/>
    <property type="match status" value="1"/>
</dbReference>
<comment type="catalytic activity">
    <reaction evidence="43">
        <text>3-oxohexadecanoyl-[ACP] + NADPH + H(+) = (3R)-hydroxyhexadecanoyl-[ACP] + NADP(+)</text>
        <dbReference type="Rhea" id="RHEA:41904"/>
        <dbReference type="Rhea" id="RHEA-COMP:9649"/>
        <dbReference type="Rhea" id="RHEA-COMP:9650"/>
        <dbReference type="ChEBI" id="CHEBI:15378"/>
        <dbReference type="ChEBI" id="CHEBI:57783"/>
        <dbReference type="ChEBI" id="CHEBI:58349"/>
        <dbReference type="ChEBI" id="CHEBI:78478"/>
        <dbReference type="ChEBI" id="CHEBI:78480"/>
    </reaction>
    <physiologicalReaction direction="left-to-right" evidence="43">
        <dbReference type="Rhea" id="RHEA:41905"/>
    </physiologicalReaction>
</comment>
<comment type="catalytic activity">
    <reaction evidence="29">
        <text>hexadecanoyl-[ACP] + malonyl-[ACP] + H(+) = 3-oxooctadecanoyl-[ACP] + holo-[ACP] + CO2</text>
        <dbReference type="Rhea" id="RHEA:41916"/>
        <dbReference type="Rhea" id="RHEA-COMP:9623"/>
        <dbReference type="Rhea" id="RHEA-COMP:9652"/>
        <dbReference type="Rhea" id="RHEA-COMP:9653"/>
        <dbReference type="Rhea" id="RHEA-COMP:9685"/>
        <dbReference type="ChEBI" id="CHEBI:15378"/>
        <dbReference type="ChEBI" id="CHEBI:16526"/>
        <dbReference type="ChEBI" id="CHEBI:64479"/>
        <dbReference type="ChEBI" id="CHEBI:78449"/>
        <dbReference type="ChEBI" id="CHEBI:78483"/>
        <dbReference type="ChEBI" id="CHEBI:78487"/>
    </reaction>
    <physiologicalReaction direction="left-to-right" evidence="29">
        <dbReference type="Rhea" id="RHEA:41917"/>
    </physiologicalReaction>
</comment>
<dbReference type="FunFam" id="3.40.50.720:FF:000381">
    <property type="entry name" value="Probable polyketide synthase pks17"/>
    <property type="match status" value="1"/>
</dbReference>
<dbReference type="Gene3D" id="3.40.50.720">
    <property type="entry name" value="NAD(P)-binding Rossmann-like Domain"/>
    <property type="match status" value="3"/>
</dbReference>
<comment type="function">
    <text evidence="17">Fatty acid synthetase is a multifunctional enzyme that catalyzes the de novo biosynthesis of long-chain saturated fatty acids starting from acetyl-CoA and malonyl-CoA in the presence of NADPH. This multifunctional protein contains 7 catalytic activities and a site for the binding of the prosthetic group 4'-phosphopantetheine of the acyl carrier protein ([ACP]) domain.</text>
</comment>
<dbReference type="SMART" id="SM00822">
    <property type="entry name" value="PKS_KR"/>
    <property type="match status" value="1"/>
</dbReference>
<dbReference type="CDD" id="cd05195">
    <property type="entry name" value="enoyl_red"/>
    <property type="match status" value="1"/>
</dbReference>
<dbReference type="PROSITE" id="PS50075">
    <property type="entry name" value="CARRIER"/>
    <property type="match status" value="1"/>
</dbReference>
<dbReference type="Gene3D" id="3.30.70.3290">
    <property type="match status" value="1"/>
</dbReference>
<comment type="catalytic activity">
    <reaction evidence="21">
        <text>3-oxodecanoyl-[ACP] + NADPH + H(+) = (3R)-hydroxydecanoyl-[ACP] + NADP(+)</text>
        <dbReference type="Rhea" id="RHEA:41856"/>
        <dbReference type="Rhea" id="RHEA-COMP:9637"/>
        <dbReference type="Rhea" id="RHEA-COMP:9638"/>
        <dbReference type="ChEBI" id="CHEBI:15378"/>
        <dbReference type="ChEBI" id="CHEBI:57783"/>
        <dbReference type="ChEBI" id="CHEBI:58349"/>
        <dbReference type="ChEBI" id="CHEBI:78464"/>
        <dbReference type="ChEBI" id="CHEBI:78466"/>
    </reaction>
    <physiologicalReaction direction="left-to-right" evidence="21">
        <dbReference type="Rhea" id="RHEA:41857"/>
    </physiologicalReaction>
</comment>
<evidence type="ECO:0000256" key="9">
    <source>
        <dbReference type="ARBA" id="ARBA00023351"/>
    </source>
</evidence>
<comment type="catalytic activity">
    <reaction evidence="44">
        <text>3-oxooctanoyl-[ACP] + NADPH + H(+) = (3R)-hydroxyoctanoyl-[ACP] + NADP(+)</text>
        <dbReference type="Rhea" id="RHEA:41840"/>
        <dbReference type="Rhea" id="RHEA-COMP:9633"/>
        <dbReference type="Rhea" id="RHEA-COMP:9634"/>
        <dbReference type="ChEBI" id="CHEBI:15378"/>
        <dbReference type="ChEBI" id="CHEBI:57783"/>
        <dbReference type="ChEBI" id="CHEBI:58349"/>
        <dbReference type="ChEBI" id="CHEBI:78460"/>
        <dbReference type="ChEBI" id="CHEBI:78461"/>
    </reaction>
    <physiologicalReaction direction="left-to-right" evidence="44">
        <dbReference type="Rhea" id="RHEA:41841"/>
    </physiologicalReaction>
</comment>
<comment type="catalytic activity">
    <reaction evidence="12">
        <text>a (3R)-hydroxyacyl-[ACP] = a (2E)-enoyl-[ACP] + H2O</text>
        <dbReference type="Rhea" id="RHEA:13097"/>
        <dbReference type="Rhea" id="RHEA-COMP:9925"/>
        <dbReference type="Rhea" id="RHEA-COMP:9945"/>
        <dbReference type="ChEBI" id="CHEBI:15377"/>
        <dbReference type="ChEBI" id="CHEBI:78784"/>
        <dbReference type="ChEBI" id="CHEBI:78827"/>
        <dbReference type="EC" id="4.2.1.59"/>
    </reaction>
    <physiologicalReaction direction="left-to-right" evidence="12">
        <dbReference type="Rhea" id="RHEA:13098"/>
    </physiologicalReaction>
</comment>
<comment type="catalytic activity">
    <reaction evidence="37">
        <text>hexadecanoyl-[ACP] + H2O = hexadecanoate + holo-[ACP] + H(+)</text>
        <dbReference type="Rhea" id="RHEA:41932"/>
        <dbReference type="Rhea" id="RHEA-COMP:9652"/>
        <dbReference type="Rhea" id="RHEA-COMP:9685"/>
        <dbReference type="ChEBI" id="CHEBI:7896"/>
        <dbReference type="ChEBI" id="CHEBI:15377"/>
        <dbReference type="ChEBI" id="CHEBI:15378"/>
        <dbReference type="ChEBI" id="CHEBI:64479"/>
        <dbReference type="ChEBI" id="CHEBI:78483"/>
        <dbReference type="EC" id="3.1.2.14"/>
    </reaction>
    <physiologicalReaction direction="left-to-right" evidence="37">
        <dbReference type="Rhea" id="RHEA:41933"/>
    </physiologicalReaction>
</comment>
<evidence type="ECO:0000256" key="20">
    <source>
        <dbReference type="ARBA" id="ARBA00047400"/>
    </source>
</evidence>
<evidence type="ECO:0000256" key="13">
    <source>
        <dbReference type="ARBA" id="ARBA00023398"/>
    </source>
</evidence>
<evidence type="ECO:0000256" key="21">
    <source>
        <dbReference type="ARBA" id="ARBA00047440"/>
    </source>
</evidence>
<evidence type="ECO:0000256" key="2">
    <source>
        <dbReference type="ARBA" id="ARBA00022450"/>
    </source>
</evidence>
<feature type="domain" description="Carrier" evidence="49">
    <location>
        <begin position="1749"/>
        <end position="1829"/>
    </location>
</feature>
<comment type="catalytic activity">
    <reaction evidence="18">
        <text>3-oxooctadecanoyl-[ACP] + NADPH + H(+) = (3R)-hydroxyoctadecanoyl-[ACP] + NADP(+)</text>
        <dbReference type="Rhea" id="RHEA:41920"/>
        <dbReference type="Rhea" id="RHEA-COMP:9653"/>
        <dbReference type="Rhea" id="RHEA-COMP:9654"/>
        <dbReference type="ChEBI" id="CHEBI:15378"/>
        <dbReference type="ChEBI" id="CHEBI:57783"/>
        <dbReference type="ChEBI" id="CHEBI:58349"/>
        <dbReference type="ChEBI" id="CHEBI:78487"/>
        <dbReference type="ChEBI" id="CHEBI:78488"/>
    </reaction>
    <physiologicalReaction direction="left-to-right" evidence="18">
        <dbReference type="Rhea" id="RHEA:41921"/>
    </physiologicalReaction>
</comment>
<dbReference type="InterPro" id="IPR049552">
    <property type="entry name" value="PKS_DH_N"/>
</dbReference>
<dbReference type="PROSITE" id="PS52019">
    <property type="entry name" value="PKS_MFAS_DH"/>
    <property type="match status" value="1"/>
</dbReference>
<dbReference type="PANTHER" id="PTHR43775:SF51">
    <property type="entry name" value="INACTIVE PHENOLPHTHIOCEROL SYNTHESIS POLYKETIDE SYNTHASE TYPE I PKS1-RELATED"/>
    <property type="match status" value="1"/>
</dbReference>
<comment type="catalytic activity">
    <reaction evidence="20">
        <text>a (3R)-hydroxyacyl-[ACP] + NADP(+) = a 3-oxoacyl-[ACP] + NADPH + H(+)</text>
        <dbReference type="Rhea" id="RHEA:17397"/>
        <dbReference type="Rhea" id="RHEA-COMP:9916"/>
        <dbReference type="Rhea" id="RHEA-COMP:9945"/>
        <dbReference type="ChEBI" id="CHEBI:15378"/>
        <dbReference type="ChEBI" id="CHEBI:57783"/>
        <dbReference type="ChEBI" id="CHEBI:58349"/>
        <dbReference type="ChEBI" id="CHEBI:78776"/>
        <dbReference type="ChEBI" id="CHEBI:78827"/>
        <dbReference type="EC" id="1.1.1.100"/>
    </reaction>
    <physiologicalReaction direction="right-to-left" evidence="20">
        <dbReference type="Rhea" id="RHEA:17399"/>
    </physiologicalReaction>
</comment>
<comment type="catalytic activity">
    <reaction evidence="8">
        <text>(3R)-hydroxyoctanoyl-[ACP] = (2E)-octenoyl-[ACP] + H2O</text>
        <dbReference type="Rhea" id="RHEA:41844"/>
        <dbReference type="Rhea" id="RHEA-COMP:9634"/>
        <dbReference type="Rhea" id="RHEA-COMP:9635"/>
        <dbReference type="ChEBI" id="CHEBI:15377"/>
        <dbReference type="ChEBI" id="CHEBI:78461"/>
        <dbReference type="ChEBI" id="CHEBI:78462"/>
    </reaction>
    <physiologicalReaction direction="left-to-right" evidence="8">
        <dbReference type="Rhea" id="RHEA:41845"/>
    </physiologicalReaction>
</comment>
<evidence type="ECO:0000313" key="53">
    <source>
        <dbReference type="Proteomes" id="UP000192284"/>
    </source>
</evidence>
<dbReference type="InterPro" id="IPR049551">
    <property type="entry name" value="PKS_DH_C"/>
</dbReference>
<dbReference type="InterPro" id="IPR032821">
    <property type="entry name" value="PKS_assoc"/>
</dbReference>
<dbReference type="SUPFAM" id="SSF55048">
    <property type="entry name" value="Probable ACP-binding domain of malonyl-CoA ACP transacylase"/>
    <property type="match status" value="1"/>
</dbReference>
<dbReference type="Gene3D" id="3.40.366.10">
    <property type="entry name" value="Malonyl-Coenzyme A Acyl Carrier Protein, domain 2"/>
    <property type="match status" value="1"/>
</dbReference>
<dbReference type="SMART" id="SM00824">
    <property type="entry name" value="PKS_TE"/>
    <property type="match status" value="1"/>
</dbReference>
<evidence type="ECO:0000256" key="42">
    <source>
        <dbReference type="ARBA" id="ARBA00049263"/>
    </source>
</evidence>
<evidence type="ECO:0000256" key="37">
    <source>
        <dbReference type="ARBA" id="ARBA00048704"/>
    </source>
</evidence>
<dbReference type="InterPro" id="IPR020806">
    <property type="entry name" value="PKS_PP-bd"/>
</dbReference>
<comment type="catalytic activity">
    <reaction evidence="16">
        <text>(3R)-hydroxybutanoyl-[ACP] = (2E)-butenoyl-[ACP] + H2O</text>
        <dbReference type="Rhea" id="RHEA:41808"/>
        <dbReference type="Rhea" id="RHEA-COMP:9626"/>
        <dbReference type="Rhea" id="RHEA-COMP:9627"/>
        <dbReference type="ChEBI" id="CHEBI:15377"/>
        <dbReference type="ChEBI" id="CHEBI:78451"/>
        <dbReference type="ChEBI" id="CHEBI:78453"/>
    </reaction>
    <physiologicalReaction direction="left-to-right" evidence="16">
        <dbReference type="Rhea" id="RHEA:41809"/>
    </physiologicalReaction>
</comment>
<dbReference type="InterPro" id="IPR001031">
    <property type="entry name" value="Thioesterase"/>
</dbReference>
<dbReference type="SUPFAM" id="SSF52151">
    <property type="entry name" value="FabD/lysophospholipase-like"/>
    <property type="match status" value="1"/>
</dbReference>
<keyword evidence="4" id="KW-0808">Transferase</keyword>
<evidence type="ECO:0000256" key="46">
    <source>
        <dbReference type="ARBA" id="ARBA00049521"/>
    </source>
</evidence>
<evidence type="ECO:0000256" key="16">
    <source>
        <dbReference type="ARBA" id="ARBA00023402"/>
    </source>
</evidence>
<keyword evidence="2" id="KW-0596">Phosphopantetheine</keyword>
<comment type="caution">
    <text evidence="52">The sequence shown here is derived from an EMBL/GenBank/DDBJ whole genome shotgun (WGS) entry which is preliminary data.</text>
</comment>
<dbReference type="SUPFAM" id="SSF50129">
    <property type="entry name" value="GroES-like"/>
    <property type="match status" value="1"/>
</dbReference>
<dbReference type="Pfam" id="PF13602">
    <property type="entry name" value="ADH_zinc_N_2"/>
    <property type="match status" value="1"/>
</dbReference>
<dbReference type="InterPro" id="IPR013154">
    <property type="entry name" value="ADH-like_N"/>
</dbReference>
<dbReference type="InterPro" id="IPR057326">
    <property type="entry name" value="KR_dom"/>
</dbReference>
<evidence type="ECO:0000256" key="6">
    <source>
        <dbReference type="ARBA" id="ARBA00022898"/>
    </source>
</evidence>
<dbReference type="CDD" id="cd08956">
    <property type="entry name" value="KR_3_FAS_SDR_x"/>
    <property type="match status" value="1"/>
</dbReference>
<comment type="catalytic activity">
    <reaction evidence="22">
        <text>tetradecanoyl-[ACP] + malonyl-[ACP] + H(+) = 3-oxohexadecanoyl-[ACP] + holo-[ACP] + CO2</text>
        <dbReference type="Rhea" id="RHEA:41900"/>
        <dbReference type="Rhea" id="RHEA-COMP:9623"/>
        <dbReference type="Rhea" id="RHEA-COMP:9648"/>
        <dbReference type="Rhea" id="RHEA-COMP:9649"/>
        <dbReference type="Rhea" id="RHEA-COMP:9685"/>
        <dbReference type="ChEBI" id="CHEBI:15378"/>
        <dbReference type="ChEBI" id="CHEBI:16526"/>
        <dbReference type="ChEBI" id="CHEBI:64479"/>
        <dbReference type="ChEBI" id="CHEBI:78449"/>
        <dbReference type="ChEBI" id="CHEBI:78477"/>
        <dbReference type="ChEBI" id="CHEBI:78478"/>
    </reaction>
    <physiologicalReaction direction="left-to-right" evidence="22">
        <dbReference type="Rhea" id="RHEA:41901"/>
    </physiologicalReaction>
</comment>
<keyword evidence="53" id="KW-1185">Reference proteome</keyword>
<comment type="catalytic activity">
    <reaction evidence="11">
        <text>(3R)-hydroxydecanoyl-[ACP] = (2E)-decenoyl-[ACP] + H2O</text>
        <dbReference type="Rhea" id="RHEA:41860"/>
        <dbReference type="Rhea" id="RHEA-COMP:9638"/>
        <dbReference type="Rhea" id="RHEA-COMP:9639"/>
        <dbReference type="ChEBI" id="CHEBI:15377"/>
        <dbReference type="ChEBI" id="CHEBI:78466"/>
        <dbReference type="ChEBI" id="CHEBI:78467"/>
    </reaction>
    <physiologicalReaction direction="left-to-right" evidence="11">
        <dbReference type="Rhea" id="RHEA:41861"/>
    </physiologicalReaction>
</comment>
<dbReference type="FunFam" id="3.10.129.110:FF:000003">
    <property type="entry name" value="Probable polyketide synthase pks1"/>
    <property type="match status" value="1"/>
</dbReference>
<dbReference type="Pfam" id="PF00975">
    <property type="entry name" value="Thioesterase"/>
    <property type="match status" value="1"/>
</dbReference>
<comment type="catalytic activity">
    <reaction evidence="32">
        <text>(2E)-octenoyl-[ACP] + NADPH + H(+) = octanoyl-[ACP] + NADP(+)</text>
        <dbReference type="Rhea" id="RHEA:41848"/>
        <dbReference type="Rhea" id="RHEA-COMP:9635"/>
        <dbReference type="Rhea" id="RHEA-COMP:9636"/>
        <dbReference type="ChEBI" id="CHEBI:15378"/>
        <dbReference type="ChEBI" id="CHEBI:57783"/>
        <dbReference type="ChEBI" id="CHEBI:58349"/>
        <dbReference type="ChEBI" id="CHEBI:78462"/>
        <dbReference type="ChEBI" id="CHEBI:78463"/>
    </reaction>
    <physiologicalReaction direction="left-to-right" evidence="32">
        <dbReference type="Rhea" id="RHEA:41849"/>
    </physiologicalReaction>
</comment>
<comment type="catalytic activity">
    <reaction evidence="26">
        <text>(2E)-hexenoyl-[ACP] + NADPH + H(+) = hexanoyl-[ACP] + NADP(+)</text>
        <dbReference type="Rhea" id="RHEA:41832"/>
        <dbReference type="Rhea" id="RHEA-COMP:9631"/>
        <dbReference type="Rhea" id="RHEA-COMP:9632"/>
        <dbReference type="ChEBI" id="CHEBI:15378"/>
        <dbReference type="ChEBI" id="CHEBI:57783"/>
        <dbReference type="ChEBI" id="CHEBI:58349"/>
        <dbReference type="ChEBI" id="CHEBI:78458"/>
        <dbReference type="ChEBI" id="CHEBI:78459"/>
    </reaction>
    <physiologicalReaction direction="left-to-right" evidence="26">
        <dbReference type="Rhea" id="RHEA:41833"/>
    </physiologicalReaction>
</comment>
<evidence type="ECO:0000256" key="11">
    <source>
        <dbReference type="ARBA" id="ARBA00023388"/>
    </source>
</evidence>
<dbReference type="Pfam" id="PF00698">
    <property type="entry name" value="Acyl_transf_1"/>
    <property type="match status" value="1"/>
</dbReference>
<comment type="catalytic activity">
    <reaction evidence="45">
        <text>butanoyl-[ACP] + malonyl-[ACP] + H(+) = 3-oxohexanoyl-[ACP] + holo-[ACP] + CO2</text>
        <dbReference type="Rhea" id="RHEA:41820"/>
        <dbReference type="Rhea" id="RHEA-COMP:9623"/>
        <dbReference type="Rhea" id="RHEA-COMP:9628"/>
        <dbReference type="Rhea" id="RHEA-COMP:9629"/>
        <dbReference type="Rhea" id="RHEA-COMP:9685"/>
        <dbReference type="ChEBI" id="CHEBI:15378"/>
        <dbReference type="ChEBI" id="CHEBI:16526"/>
        <dbReference type="ChEBI" id="CHEBI:64479"/>
        <dbReference type="ChEBI" id="CHEBI:78449"/>
        <dbReference type="ChEBI" id="CHEBI:78454"/>
        <dbReference type="ChEBI" id="CHEBI:78456"/>
    </reaction>
    <physiologicalReaction direction="left-to-right" evidence="45">
        <dbReference type="Rhea" id="RHEA:41821"/>
    </physiologicalReaction>
</comment>
<evidence type="ECO:0000256" key="33">
    <source>
        <dbReference type="ARBA" id="ARBA00048506"/>
    </source>
</evidence>
<dbReference type="SUPFAM" id="SSF47336">
    <property type="entry name" value="ACP-like"/>
    <property type="match status" value="1"/>
</dbReference>
<dbReference type="InterPro" id="IPR036736">
    <property type="entry name" value="ACP-like_sf"/>
</dbReference>
<evidence type="ECO:0000256" key="38">
    <source>
        <dbReference type="ARBA" id="ARBA00048935"/>
    </source>
</evidence>
<evidence type="ECO:0000256" key="39">
    <source>
        <dbReference type="ARBA" id="ARBA00049019"/>
    </source>
</evidence>
<organism evidence="52 53">
    <name type="scientific">Mycobacterium angelicum</name>
    <dbReference type="NCBI Taxonomy" id="470074"/>
    <lineage>
        <taxon>Bacteria</taxon>
        <taxon>Bacillati</taxon>
        <taxon>Actinomycetota</taxon>
        <taxon>Actinomycetes</taxon>
        <taxon>Mycobacteriales</taxon>
        <taxon>Mycobacteriaceae</taxon>
        <taxon>Mycobacterium</taxon>
    </lineage>
</organism>
<keyword evidence="5" id="KW-0702">S-nitrosylation</keyword>
<comment type="catalytic activity">
    <reaction evidence="33">
        <text>a fatty acyl-[ACP] + malonyl-[ACP] + H(+) = a 3-oxoacyl-[ACP] + holo-[ACP] + CO2</text>
        <dbReference type="Rhea" id="RHEA:22836"/>
        <dbReference type="Rhea" id="RHEA-COMP:9623"/>
        <dbReference type="Rhea" id="RHEA-COMP:9685"/>
        <dbReference type="Rhea" id="RHEA-COMP:9916"/>
        <dbReference type="Rhea" id="RHEA-COMP:14125"/>
        <dbReference type="ChEBI" id="CHEBI:15378"/>
        <dbReference type="ChEBI" id="CHEBI:16526"/>
        <dbReference type="ChEBI" id="CHEBI:64479"/>
        <dbReference type="ChEBI" id="CHEBI:78449"/>
        <dbReference type="ChEBI" id="CHEBI:78776"/>
        <dbReference type="ChEBI" id="CHEBI:138651"/>
        <dbReference type="EC" id="2.3.1.41"/>
    </reaction>
    <physiologicalReaction direction="left-to-right" evidence="33">
        <dbReference type="Rhea" id="RHEA:22837"/>
    </physiologicalReaction>
</comment>
<dbReference type="Pfam" id="PF22953">
    <property type="entry name" value="SpnB_Rossmann"/>
    <property type="match status" value="1"/>
</dbReference>
<comment type="catalytic activity">
    <reaction evidence="23">
        <text>(2E)-butenoyl-[ACP] + NADPH + H(+) = butanoyl-[ACP] + NADP(+)</text>
        <dbReference type="Rhea" id="RHEA:41812"/>
        <dbReference type="Rhea" id="RHEA-COMP:9627"/>
        <dbReference type="Rhea" id="RHEA-COMP:9628"/>
        <dbReference type="ChEBI" id="CHEBI:15378"/>
        <dbReference type="ChEBI" id="CHEBI:57783"/>
        <dbReference type="ChEBI" id="CHEBI:58349"/>
        <dbReference type="ChEBI" id="CHEBI:78453"/>
        <dbReference type="ChEBI" id="CHEBI:78454"/>
    </reaction>
    <physiologicalReaction direction="left-to-right" evidence="23">
        <dbReference type="Rhea" id="RHEA:41813"/>
    </physiologicalReaction>
</comment>
<dbReference type="GO" id="GO:0031177">
    <property type="term" value="F:phosphopantetheine binding"/>
    <property type="evidence" value="ECO:0007669"/>
    <property type="project" value="InterPro"/>
</dbReference>
<feature type="region of interest" description="N-terminal hotdog fold" evidence="48">
    <location>
        <begin position="686"/>
        <end position="809"/>
    </location>
</feature>
<dbReference type="GO" id="GO:0141148">
    <property type="term" value="F:enoyl-[acyl-carrier-protein] reductase (NADPH) activity"/>
    <property type="evidence" value="ECO:0007669"/>
    <property type="project" value="UniProtKB-EC"/>
</dbReference>
<evidence type="ECO:0000256" key="35">
    <source>
        <dbReference type="ARBA" id="ARBA00048650"/>
    </source>
</evidence>
<dbReference type="Gene3D" id="3.10.129.110">
    <property type="entry name" value="Polyketide synthase dehydratase"/>
    <property type="match status" value="1"/>
</dbReference>
<dbReference type="Pfam" id="PF02801">
    <property type="entry name" value="Ketoacyl-synt_C"/>
    <property type="match status" value="1"/>
</dbReference>
<dbReference type="InterPro" id="IPR020807">
    <property type="entry name" value="PKS_DH"/>
</dbReference>
<comment type="catalytic activity">
    <reaction evidence="47">
        <text>octanoyl-[ACP] + malonyl-[ACP] + H(+) = 3-oxodecanoyl-[ACP] + holo-[ACP] + CO2</text>
        <dbReference type="Rhea" id="RHEA:41852"/>
        <dbReference type="Rhea" id="RHEA-COMP:9623"/>
        <dbReference type="Rhea" id="RHEA-COMP:9636"/>
        <dbReference type="Rhea" id="RHEA-COMP:9637"/>
        <dbReference type="Rhea" id="RHEA-COMP:9685"/>
        <dbReference type="ChEBI" id="CHEBI:15378"/>
        <dbReference type="ChEBI" id="CHEBI:16526"/>
        <dbReference type="ChEBI" id="CHEBI:64479"/>
        <dbReference type="ChEBI" id="CHEBI:78449"/>
        <dbReference type="ChEBI" id="CHEBI:78463"/>
        <dbReference type="ChEBI" id="CHEBI:78464"/>
    </reaction>
    <physiologicalReaction direction="left-to-right" evidence="47">
        <dbReference type="Rhea" id="RHEA:41853"/>
    </physiologicalReaction>
</comment>
<evidence type="ECO:0000256" key="27">
    <source>
        <dbReference type="ARBA" id="ARBA00047953"/>
    </source>
</evidence>
<dbReference type="InterPro" id="IPR050091">
    <property type="entry name" value="PKS_NRPS_Biosynth_Enz"/>
</dbReference>
<dbReference type="InterPro" id="IPR011032">
    <property type="entry name" value="GroES-like_sf"/>
</dbReference>
<gene>
    <name evidence="52" type="ORF">BST12_27880</name>
</gene>
<dbReference type="GO" id="GO:0004316">
    <property type="term" value="F:3-oxoacyl-[acyl-carrier-protein] reductase (NADPH) activity"/>
    <property type="evidence" value="ECO:0007669"/>
    <property type="project" value="UniProtKB-EC"/>
</dbReference>
<dbReference type="Pfam" id="PF21089">
    <property type="entry name" value="PKS_DH_N"/>
    <property type="match status" value="1"/>
</dbReference>
<comment type="catalytic activity">
    <reaction evidence="41">
        <text>(2E)-tetradecenoyl-[ACP] + NADPH + H(+) = tetradecanoyl-[ACP] + NADP(+)</text>
        <dbReference type="Rhea" id="RHEA:41896"/>
        <dbReference type="Rhea" id="RHEA-COMP:9647"/>
        <dbReference type="Rhea" id="RHEA-COMP:9648"/>
        <dbReference type="ChEBI" id="CHEBI:15378"/>
        <dbReference type="ChEBI" id="CHEBI:57783"/>
        <dbReference type="ChEBI" id="CHEBI:58349"/>
        <dbReference type="ChEBI" id="CHEBI:78475"/>
        <dbReference type="ChEBI" id="CHEBI:78477"/>
    </reaction>
    <physiologicalReaction direction="left-to-right" evidence="41">
        <dbReference type="Rhea" id="RHEA:41897"/>
    </physiologicalReaction>
</comment>
<dbReference type="Proteomes" id="UP000192284">
    <property type="component" value="Unassembled WGS sequence"/>
</dbReference>